<dbReference type="Proteomes" id="UP000228626">
    <property type="component" value="Unassembled WGS sequence"/>
</dbReference>
<evidence type="ECO:0000259" key="1">
    <source>
        <dbReference type="Pfam" id="PF00551"/>
    </source>
</evidence>
<name>A0A2H0V235_9BACT</name>
<feature type="domain" description="Formyl transferase N-terminal" evidence="1">
    <location>
        <begin position="77"/>
        <end position="181"/>
    </location>
</feature>
<dbReference type="GO" id="GO:0005829">
    <property type="term" value="C:cytosol"/>
    <property type="evidence" value="ECO:0007669"/>
    <property type="project" value="TreeGrafter"/>
</dbReference>
<dbReference type="GO" id="GO:0004479">
    <property type="term" value="F:methionyl-tRNA formyltransferase activity"/>
    <property type="evidence" value="ECO:0007669"/>
    <property type="project" value="TreeGrafter"/>
</dbReference>
<evidence type="ECO:0000313" key="2">
    <source>
        <dbReference type="EMBL" id="PIR93156.1"/>
    </source>
</evidence>
<dbReference type="InterPro" id="IPR002376">
    <property type="entry name" value="Formyl_transf_N"/>
</dbReference>
<proteinExistence type="predicted"/>
<dbReference type="PANTHER" id="PTHR11138">
    <property type="entry name" value="METHIONYL-TRNA FORMYLTRANSFERASE"/>
    <property type="match status" value="1"/>
</dbReference>
<dbReference type="Gene3D" id="3.40.50.12230">
    <property type="match status" value="1"/>
</dbReference>
<evidence type="ECO:0000313" key="3">
    <source>
        <dbReference type="Proteomes" id="UP000228626"/>
    </source>
</evidence>
<comment type="caution">
    <text evidence="2">The sequence shown here is derived from an EMBL/GenBank/DDBJ whole genome shotgun (WGS) entry which is preliminary data.</text>
</comment>
<accession>A0A2H0V235</accession>
<organism evidence="2 3">
    <name type="scientific">Candidatus Falkowbacteria bacterium CG10_big_fil_rev_8_21_14_0_10_43_10</name>
    <dbReference type="NCBI Taxonomy" id="1974567"/>
    <lineage>
        <taxon>Bacteria</taxon>
        <taxon>Candidatus Falkowiibacteriota</taxon>
    </lineage>
</organism>
<dbReference type="InterPro" id="IPR036477">
    <property type="entry name" value="Formyl_transf_N_sf"/>
</dbReference>
<sequence>MPKSNKIKNVIFLGRKPLATEAVKHLLGKGIKVKAIVAPEQEEYRPKLRDLAVEEDIPFLSDEEIYKMIAEEDKLLSDVDLVISYLFWKKIKEPLIKLGKSGCINFHPAPLPDYKNRAGYNTAILDRRKSYGASAHFIDSENFDSGPIIKVNNFPINPDKETAMSLEQKTQKLMLELFKEVVDIFLAGDKIKTYENKGGLCLSPKQLEKLKEIDLKSDSSEEINRKIRAFFFPPYTGAKVSIKGQDFTLINNDILSYIHKLINDKK</sequence>
<dbReference type="SUPFAM" id="SSF53328">
    <property type="entry name" value="Formyltransferase"/>
    <property type="match status" value="1"/>
</dbReference>
<dbReference type="EMBL" id="PFAR01000027">
    <property type="protein sequence ID" value="PIR93156.1"/>
    <property type="molecule type" value="Genomic_DNA"/>
</dbReference>
<dbReference type="PANTHER" id="PTHR11138:SF5">
    <property type="entry name" value="METHIONYL-TRNA FORMYLTRANSFERASE, MITOCHONDRIAL"/>
    <property type="match status" value="1"/>
</dbReference>
<protein>
    <recommendedName>
        <fullName evidence="1">Formyl transferase N-terminal domain-containing protein</fullName>
    </recommendedName>
</protein>
<reference evidence="3" key="1">
    <citation type="submission" date="2017-09" db="EMBL/GenBank/DDBJ databases">
        <title>Depth-based differentiation of microbial function through sediment-hosted aquifers and enrichment of novel symbionts in the deep terrestrial subsurface.</title>
        <authorList>
            <person name="Probst A.J."/>
            <person name="Ladd B."/>
            <person name="Jarett J.K."/>
            <person name="Geller-Mcgrath D.E."/>
            <person name="Sieber C.M.K."/>
            <person name="Emerson J.B."/>
            <person name="Anantharaman K."/>
            <person name="Thomas B.C."/>
            <person name="Malmstrom R."/>
            <person name="Stieglmeier M."/>
            <person name="Klingl A."/>
            <person name="Woyke T."/>
            <person name="Ryan C.M."/>
            <person name="Banfield J.F."/>
        </authorList>
    </citation>
    <scope>NUCLEOTIDE SEQUENCE [LARGE SCALE GENOMIC DNA]</scope>
</reference>
<gene>
    <name evidence="2" type="ORF">COT99_02345</name>
</gene>
<dbReference type="Pfam" id="PF00551">
    <property type="entry name" value="Formyl_trans_N"/>
    <property type="match status" value="1"/>
</dbReference>
<dbReference type="CDD" id="cd08369">
    <property type="entry name" value="FMT_core"/>
    <property type="match status" value="1"/>
</dbReference>
<dbReference type="AlphaFoldDB" id="A0A2H0V235"/>